<dbReference type="GO" id="GO:0005634">
    <property type="term" value="C:nucleus"/>
    <property type="evidence" value="ECO:0007669"/>
    <property type="project" value="UniProtKB-UniRule"/>
</dbReference>
<feature type="domain" description="HMG box" evidence="8">
    <location>
        <begin position="23"/>
        <end position="91"/>
    </location>
</feature>
<dbReference type="SMART" id="SM00398">
    <property type="entry name" value="HMG"/>
    <property type="match status" value="1"/>
</dbReference>
<evidence type="ECO:0000256" key="7">
    <source>
        <dbReference type="SAM" id="MobiDB-lite"/>
    </source>
</evidence>
<feature type="compositionally biased region" description="Basic and acidic residues" evidence="7">
    <location>
        <begin position="60"/>
        <end position="88"/>
    </location>
</feature>
<dbReference type="PRINTS" id="PR00886">
    <property type="entry name" value="HIGHMOBLTY12"/>
</dbReference>
<dbReference type="PANTHER" id="PTHR48112">
    <property type="entry name" value="HIGH MOBILITY GROUP PROTEIN DSP1"/>
    <property type="match status" value="1"/>
</dbReference>
<keyword evidence="4 6" id="KW-0539">Nucleus</keyword>
<dbReference type="Gene3D" id="1.10.30.10">
    <property type="entry name" value="High mobility group box domain"/>
    <property type="match status" value="1"/>
</dbReference>
<dbReference type="PROSITE" id="PS50118">
    <property type="entry name" value="HMG_BOX_2"/>
    <property type="match status" value="1"/>
</dbReference>
<dbReference type="AlphaFoldDB" id="A0AAV5RCF0"/>
<dbReference type="Pfam" id="PF00505">
    <property type="entry name" value="HMG_box"/>
    <property type="match status" value="1"/>
</dbReference>
<evidence type="ECO:0000256" key="5">
    <source>
        <dbReference type="ARBA" id="ARBA00043963"/>
    </source>
</evidence>
<feature type="compositionally biased region" description="Basic and acidic residues" evidence="7">
    <location>
        <begin position="96"/>
        <end position="119"/>
    </location>
</feature>
<dbReference type="GO" id="GO:0005694">
    <property type="term" value="C:chromosome"/>
    <property type="evidence" value="ECO:0007669"/>
    <property type="project" value="UniProtKB-SubCell"/>
</dbReference>
<proteinExistence type="inferred from homology"/>
<dbReference type="InterPro" id="IPR050342">
    <property type="entry name" value="HMGB"/>
</dbReference>
<dbReference type="InterPro" id="IPR036910">
    <property type="entry name" value="HMG_box_dom_sf"/>
</dbReference>
<reference evidence="9 10" key="1">
    <citation type="journal article" date="2023" name="Elife">
        <title>Identification of key yeast species and microbe-microbe interactions impacting larval growth of Drosophila in the wild.</title>
        <authorList>
            <person name="Mure A."/>
            <person name="Sugiura Y."/>
            <person name="Maeda R."/>
            <person name="Honda K."/>
            <person name="Sakurai N."/>
            <person name="Takahashi Y."/>
            <person name="Watada M."/>
            <person name="Katoh T."/>
            <person name="Gotoh A."/>
            <person name="Gotoh Y."/>
            <person name="Taniguchi I."/>
            <person name="Nakamura K."/>
            <person name="Hayashi T."/>
            <person name="Katayama T."/>
            <person name="Uemura T."/>
            <person name="Hattori Y."/>
        </authorList>
    </citation>
    <scope>NUCLEOTIDE SEQUENCE [LARGE SCALE GENOMIC DNA]</scope>
    <source>
        <strain evidence="9 10">SB-73</strain>
    </source>
</reference>
<comment type="similarity">
    <text evidence="5">Belongs to the NHP6 family.</text>
</comment>
<evidence type="ECO:0000313" key="9">
    <source>
        <dbReference type="EMBL" id="GMM49143.1"/>
    </source>
</evidence>
<dbReference type="GO" id="GO:0003677">
    <property type="term" value="F:DNA binding"/>
    <property type="evidence" value="ECO:0007669"/>
    <property type="project" value="UniProtKB-UniRule"/>
</dbReference>
<evidence type="ECO:0000256" key="4">
    <source>
        <dbReference type="ARBA" id="ARBA00023242"/>
    </source>
</evidence>
<protein>
    <submittedName>
        <fullName evidence="9">High-mobility group nucleosome-binding protein</fullName>
    </submittedName>
</protein>
<dbReference type="PANTHER" id="PTHR48112:SF22">
    <property type="entry name" value="MITOCHONDRIAL TRANSCRIPTION FACTOR A, ISOFORM B"/>
    <property type="match status" value="1"/>
</dbReference>
<organism evidence="9 10">
    <name type="scientific">Starmerella bacillaris</name>
    <name type="common">Yeast</name>
    <name type="synonym">Candida zemplinina</name>
    <dbReference type="NCBI Taxonomy" id="1247836"/>
    <lineage>
        <taxon>Eukaryota</taxon>
        <taxon>Fungi</taxon>
        <taxon>Dikarya</taxon>
        <taxon>Ascomycota</taxon>
        <taxon>Saccharomycotina</taxon>
        <taxon>Dipodascomycetes</taxon>
        <taxon>Dipodascales</taxon>
        <taxon>Trichomonascaceae</taxon>
        <taxon>Starmerella</taxon>
    </lineage>
</organism>
<sequence length="126" mass="14536">MPKDTTRATRSGATRRKKDPDAPKRPITAYMFYAQNERKNVNRDKPDAKFGEVGKIIGERWRQLDAEGKKKYEDMAVEDKKRYDKQKAEYTQSKTGKVEKKEEDAPSAEKEDKATTSDSKDEEDAE</sequence>
<gene>
    <name evidence="9" type="ORF">DASB73_001010</name>
</gene>
<evidence type="ECO:0000259" key="8">
    <source>
        <dbReference type="PROSITE" id="PS50118"/>
    </source>
</evidence>
<dbReference type="InterPro" id="IPR009071">
    <property type="entry name" value="HMG_box_dom"/>
</dbReference>
<dbReference type="Proteomes" id="UP001362899">
    <property type="component" value="Unassembled WGS sequence"/>
</dbReference>
<keyword evidence="3 6" id="KW-0238">DNA-binding</keyword>
<evidence type="ECO:0000313" key="10">
    <source>
        <dbReference type="Proteomes" id="UP001362899"/>
    </source>
</evidence>
<feature type="region of interest" description="Disordered" evidence="7">
    <location>
        <begin position="1"/>
        <end position="27"/>
    </location>
</feature>
<keyword evidence="10" id="KW-1185">Reference proteome</keyword>
<feature type="DNA-binding region" description="HMG box" evidence="6">
    <location>
        <begin position="23"/>
        <end position="91"/>
    </location>
</feature>
<dbReference type="SUPFAM" id="SSF47095">
    <property type="entry name" value="HMG-box"/>
    <property type="match status" value="1"/>
</dbReference>
<evidence type="ECO:0000256" key="3">
    <source>
        <dbReference type="ARBA" id="ARBA00023125"/>
    </source>
</evidence>
<evidence type="ECO:0000256" key="2">
    <source>
        <dbReference type="ARBA" id="ARBA00022454"/>
    </source>
</evidence>
<dbReference type="EMBL" id="BTGC01000001">
    <property type="protein sequence ID" value="GMM49143.1"/>
    <property type="molecule type" value="Genomic_DNA"/>
</dbReference>
<dbReference type="FunFam" id="1.10.30.10:FF:000016">
    <property type="entry name" value="FACT complex subunit SSRP1"/>
    <property type="match status" value="1"/>
</dbReference>
<feature type="region of interest" description="Disordered" evidence="7">
    <location>
        <begin position="60"/>
        <end position="126"/>
    </location>
</feature>
<evidence type="ECO:0000256" key="6">
    <source>
        <dbReference type="PROSITE-ProRule" id="PRU00267"/>
    </source>
</evidence>
<keyword evidence="2" id="KW-0158">Chromosome</keyword>
<evidence type="ECO:0000256" key="1">
    <source>
        <dbReference type="ARBA" id="ARBA00004286"/>
    </source>
</evidence>
<comment type="caution">
    <text evidence="9">The sequence shown here is derived from an EMBL/GenBank/DDBJ whole genome shotgun (WGS) entry which is preliminary data.</text>
</comment>
<name>A0AAV5RCF0_STABA</name>
<comment type="subcellular location">
    <subcellularLocation>
        <location evidence="1">Chromosome</location>
    </subcellularLocation>
</comment>
<accession>A0AAV5RCF0</accession>